<dbReference type="AlphaFoldDB" id="A0A562J7K9"/>
<reference evidence="1 2" key="1">
    <citation type="submission" date="2019-07" db="EMBL/GenBank/DDBJ databases">
        <title>Genomic Encyclopedia of Type Strains, Phase I: the one thousand microbial genomes (KMG-I) project.</title>
        <authorList>
            <person name="Kyrpides N."/>
        </authorList>
    </citation>
    <scope>NUCLEOTIDE SEQUENCE [LARGE SCALE GENOMIC DNA]</scope>
    <source>
        <strain evidence="1 2">DSM 13558</strain>
    </source>
</reference>
<dbReference type="InterPro" id="IPR021352">
    <property type="entry name" value="DUF2971"/>
</dbReference>
<dbReference type="Pfam" id="PF11185">
    <property type="entry name" value="DUF2971"/>
    <property type="match status" value="1"/>
</dbReference>
<sequence>MPVLTNEYLNFYPELPLVFYHYCSVNTFLSIIENNNIWLSDAEKTNDYTEMKWLFSKIHEVIEKSLLSYGQIYSEDVILKSKRFIYQMAENLLNKKAPIIQNSKSFLACFSEAEDLLSQWRAYGNDGNGIAIGFNPVIFEKFADESYYIMTKVIYSDDDISEFLHAAIDEPLKWAIESSINSENEELDETKLAMNISMLVYSLWQEGPIYKHNSFIEEQEWRLFRRLQSSNFDDCDGVDDYGYAHFLEGFFSDNEKFLGDFIRGPLKFRSVNNDIRLYFELGFDKCKKEIIKEIIIGPKCKIEPLDLKLLLAKNKYIDDIYSNSIKIKKSNCPYI</sequence>
<evidence type="ECO:0000313" key="2">
    <source>
        <dbReference type="Proteomes" id="UP000315343"/>
    </source>
</evidence>
<name>A0A562J7K9_9FIRM</name>
<evidence type="ECO:0000313" key="1">
    <source>
        <dbReference type="EMBL" id="TWH79053.1"/>
    </source>
</evidence>
<dbReference type="RefSeq" id="WP_145084319.1">
    <property type="nucleotide sequence ID" value="NZ_VLKH01000007.1"/>
</dbReference>
<dbReference type="Proteomes" id="UP000315343">
    <property type="component" value="Unassembled WGS sequence"/>
</dbReference>
<organism evidence="1 2">
    <name type="scientific">Sedimentibacter saalensis</name>
    <dbReference type="NCBI Taxonomy" id="130788"/>
    <lineage>
        <taxon>Bacteria</taxon>
        <taxon>Bacillati</taxon>
        <taxon>Bacillota</taxon>
        <taxon>Tissierellia</taxon>
        <taxon>Sedimentibacter</taxon>
    </lineage>
</organism>
<gene>
    <name evidence="1" type="ORF">LY60_02581</name>
</gene>
<proteinExistence type="predicted"/>
<keyword evidence="2" id="KW-1185">Reference proteome</keyword>
<comment type="caution">
    <text evidence="1">The sequence shown here is derived from an EMBL/GenBank/DDBJ whole genome shotgun (WGS) entry which is preliminary data.</text>
</comment>
<protein>
    <recommendedName>
        <fullName evidence="3">DUF2971 family protein</fullName>
    </recommendedName>
</protein>
<evidence type="ECO:0008006" key="3">
    <source>
        <dbReference type="Google" id="ProtNLM"/>
    </source>
</evidence>
<dbReference type="OrthoDB" id="3034312at2"/>
<dbReference type="EMBL" id="VLKH01000007">
    <property type="protein sequence ID" value="TWH79053.1"/>
    <property type="molecule type" value="Genomic_DNA"/>
</dbReference>
<accession>A0A562J7K9</accession>